<evidence type="ECO:0000313" key="2">
    <source>
        <dbReference type="EMBL" id="SEF16788.1"/>
    </source>
</evidence>
<dbReference type="EMBL" id="FNUC01000004">
    <property type="protein sequence ID" value="SEF16788.1"/>
    <property type="molecule type" value="Genomic_DNA"/>
</dbReference>
<dbReference type="Gene3D" id="3.50.50.60">
    <property type="entry name" value="FAD/NAD(P)-binding domain"/>
    <property type="match status" value="1"/>
</dbReference>
<dbReference type="SUPFAM" id="SSF51905">
    <property type="entry name" value="FAD/NAD(P)-binding domain"/>
    <property type="match status" value="1"/>
</dbReference>
<evidence type="ECO:0000313" key="3">
    <source>
        <dbReference type="Proteomes" id="UP000181980"/>
    </source>
</evidence>
<organism evidence="2 3">
    <name type="scientific">Jiangella alba</name>
    <dbReference type="NCBI Taxonomy" id="561176"/>
    <lineage>
        <taxon>Bacteria</taxon>
        <taxon>Bacillati</taxon>
        <taxon>Actinomycetota</taxon>
        <taxon>Actinomycetes</taxon>
        <taxon>Jiangellales</taxon>
        <taxon>Jiangellaceae</taxon>
        <taxon>Jiangella</taxon>
    </lineage>
</organism>
<keyword evidence="3" id="KW-1185">Reference proteome</keyword>
<dbReference type="Proteomes" id="UP000181980">
    <property type="component" value="Unassembled WGS sequence"/>
</dbReference>
<dbReference type="InterPro" id="IPR006076">
    <property type="entry name" value="FAD-dep_OxRdtase"/>
</dbReference>
<dbReference type="STRING" id="561176.SAMN04488561_5538"/>
<dbReference type="RefSeq" id="WP_074946712.1">
    <property type="nucleotide sequence ID" value="NZ_FNUC01000004.1"/>
</dbReference>
<feature type="domain" description="FAD dependent oxidoreductase" evidence="1">
    <location>
        <begin position="4"/>
        <end position="57"/>
    </location>
</feature>
<dbReference type="AlphaFoldDB" id="A0A1H5PUA0"/>
<name>A0A1H5PUA0_9ACTN</name>
<gene>
    <name evidence="2" type="ORF">SAMN04488561_5538</name>
</gene>
<proteinExistence type="predicted"/>
<reference evidence="3" key="1">
    <citation type="submission" date="2016-10" db="EMBL/GenBank/DDBJ databases">
        <authorList>
            <person name="Varghese N."/>
            <person name="Submissions S."/>
        </authorList>
    </citation>
    <scope>NUCLEOTIDE SEQUENCE [LARGE SCALE GENOMIC DNA]</scope>
    <source>
        <strain evidence="3">DSM 45237</strain>
    </source>
</reference>
<evidence type="ECO:0000259" key="1">
    <source>
        <dbReference type="Pfam" id="PF01266"/>
    </source>
</evidence>
<accession>A0A1H5PUA0</accession>
<dbReference type="Pfam" id="PF01266">
    <property type="entry name" value="DAO"/>
    <property type="match status" value="1"/>
</dbReference>
<sequence>MSSDLVVVGAGIVGASVASHAARAGGGATLVDAGQPNAGVTAGSFARIGSSGLRTGSAAALRGPAMQLTRRWVVT</sequence>
<dbReference type="InterPro" id="IPR036188">
    <property type="entry name" value="FAD/NAD-bd_sf"/>
</dbReference>
<protein>
    <submittedName>
        <fullName evidence="2">FAD dependent oxidoreductase</fullName>
    </submittedName>
</protein>